<keyword evidence="5" id="KW-0963">Cytoplasm</keyword>
<comment type="subcellular location">
    <subcellularLocation>
        <location evidence="5">Cytoplasm</location>
    </subcellularLocation>
    <text evidence="5">Localizes to the division site, in a FtsZ-dependent manner.</text>
</comment>
<evidence type="ECO:0000313" key="8">
    <source>
        <dbReference type="Proteomes" id="UP000199428"/>
    </source>
</evidence>
<dbReference type="Pfam" id="PF04472">
    <property type="entry name" value="SepF"/>
    <property type="match status" value="1"/>
</dbReference>
<dbReference type="EMBL" id="FMWK01000005">
    <property type="protein sequence ID" value="SCZ78195.1"/>
    <property type="molecule type" value="Genomic_DNA"/>
</dbReference>
<proteinExistence type="inferred from homology"/>
<keyword evidence="2 5" id="KW-0717">Septation</keyword>
<accession>A0A1G5RVM8</accession>
<dbReference type="InterPro" id="IPR007561">
    <property type="entry name" value="Cell_div_SepF/SepF-rel"/>
</dbReference>
<evidence type="ECO:0000313" key="7">
    <source>
        <dbReference type="EMBL" id="SCZ78195.1"/>
    </source>
</evidence>
<comment type="function">
    <text evidence="4 5">Cell division protein that is part of the divisome complex and is recruited early to the Z-ring. Probably stimulates Z-ring formation, perhaps through the cross-linking of FtsZ protofilaments. Its function overlaps with FtsA.</text>
</comment>
<dbReference type="AlphaFoldDB" id="A0A1G5RVM8"/>
<evidence type="ECO:0000256" key="4">
    <source>
        <dbReference type="ARBA" id="ARBA00044936"/>
    </source>
</evidence>
<evidence type="ECO:0000256" key="5">
    <source>
        <dbReference type="HAMAP-Rule" id="MF_01197"/>
    </source>
</evidence>
<evidence type="ECO:0000256" key="2">
    <source>
        <dbReference type="ARBA" id="ARBA00023210"/>
    </source>
</evidence>
<protein>
    <recommendedName>
        <fullName evidence="5">Cell division protein SepF</fullName>
    </recommendedName>
</protein>
<dbReference type="Proteomes" id="UP000199428">
    <property type="component" value="Unassembled WGS sequence"/>
</dbReference>
<dbReference type="GO" id="GO:0043093">
    <property type="term" value="P:FtsZ-dependent cytokinesis"/>
    <property type="evidence" value="ECO:0007669"/>
    <property type="project" value="UniProtKB-UniRule"/>
</dbReference>
<dbReference type="GO" id="GO:0005737">
    <property type="term" value="C:cytoplasm"/>
    <property type="evidence" value="ECO:0007669"/>
    <property type="project" value="UniProtKB-SubCell"/>
</dbReference>
<feature type="region of interest" description="Disordered" evidence="6">
    <location>
        <begin position="17"/>
        <end position="71"/>
    </location>
</feature>
<evidence type="ECO:0000256" key="6">
    <source>
        <dbReference type="SAM" id="MobiDB-lite"/>
    </source>
</evidence>
<feature type="compositionally biased region" description="Basic and acidic residues" evidence="6">
    <location>
        <begin position="37"/>
        <end position="58"/>
    </location>
</feature>
<dbReference type="PANTHER" id="PTHR35798:SF1">
    <property type="entry name" value="CELL DIVISION PROTEIN SEPF"/>
    <property type="match status" value="1"/>
</dbReference>
<comment type="similarity">
    <text evidence="5">Belongs to the SepF family.</text>
</comment>
<keyword evidence="1 5" id="KW-0132">Cell division</keyword>
<dbReference type="HAMAP" id="MF_01197">
    <property type="entry name" value="SepF"/>
    <property type="match status" value="1"/>
</dbReference>
<dbReference type="InterPro" id="IPR038594">
    <property type="entry name" value="SepF-like_sf"/>
</dbReference>
<feature type="compositionally biased region" description="Acidic residues" evidence="6">
    <location>
        <begin position="17"/>
        <end position="29"/>
    </location>
</feature>
<dbReference type="Gene3D" id="3.30.110.150">
    <property type="entry name" value="SepF-like protein"/>
    <property type="match status" value="1"/>
</dbReference>
<name>A0A1G5RVM8_PSEXY</name>
<keyword evidence="3 5" id="KW-0131">Cell cycle</keyword>
<gene>
    <name evidence="5" type="primary">sepF</name>
    <name evidence="7" type="ORF">SAMN02910350_01138</name>
</gene>
<dbReference type="RefSeq" id="WP_028247067.1">
    <property type="nucleotide sequence ID" value="NZ_FMWK01000005.1"/>
</dbReference>
<dbReference type="InterPro" id="IPR023052">
    <property type="entry name" value="Cell_div_SepF"/>
</dbReference>
<comment type="subunit">
    <text evidence="5">Homodimer. Interacts with FtsZ.</text>
</comment>
<evidence type="ECO:0000256" key="3">
    <source>
        <dbReference type="ARBA" id="ARBA00023306"/>
    </source>
</evidence>
<organism evidence="7 8">
    <name type="scientific">Pseudobutyrivibrio xylanivorans</name>
    <dbReference type="NCBI Taxonomy" id="185007"/>
    <lineage>
        <taxon>Bacteria</taxon>
        <taxon>Bacillati</taxon>
        <taxon>Bacillota</taxon>
        <taxon>Clostridia</taxon>
        <taxon>Lachnospirales</taxon>
        <taxon>Lachnospiraceae</taxon>
        <taxon>Pseudobutyrivibrio</taxon>
    </lineage>
</organism>
<dbReference type="PANTHER" id="PTHR35798">
    <property type="entry name" value="CELL DIVISION PROTEIN SEPF"/>
    <property type="match status" value="1"/>
</dbReference>
<evidence type="ECO:0000256" key="1">
    <source>
        <dbReference type="ARBA" id="ARBA00022618"/>
    </source>
</evidence>
<sequence length="170" mass="19225">MFERMLDAMHLSDDYDDYEDEELYEEEEKDSFFNKFSKKDEEEKRPVLNKPSDKETRASKPAPKITPMRNKGKGAVMEVCVIKPSSFEDAREISETLLAERTVLLNMKGLDLGVAQRIIDFTCGTCYAIDGNLQRIEDYIFIITPAGVELSGDLAGIVDAFDFTGIQTGF</sequence>
<dbReference type="GO" id="GO:0000917">
    <property type="term" value="P:division septum assembly"/>
    <property type="evidence" value="ECO:0007669"/>
    <property type="project" value="UniProtKB-KW"/>
</dbReference>
<reference evidence="7 8" key="1">
    <citation type="submission" date="2016-10" db="EMBL/GenBank/DDBJ databases">
        <authorList>
            <person name="de Groot N.N."/>
        </authorList>
    </citation>
    <scope>NUCLEOTIDE SEQUENCE [LARGE SCALE GENOMIC DNA]</scope>
    <source>
        <strain evidence="7 8">DSM 10317</strain>
    </source>
</reference>